<protein>
    <recommendedName>
        <fullName evidence="9">Bacterial sugar transferase domain-containing protein</fullName>
    </recommendedName>
</protein>
<dbReference type="AlphaFoldDB" id="A0A1F4USK3"/>
<keyword evidence="3" id="KW-1003">Cell membrane</keyword>
<organism evidence="10 11">
    <name type="scientific">candidate division WWE3 bacterium RIFCSPHIGHO2_01_FULL_35_17</name>
    <dbReference type="NCBI Taxonomy" id="1802614"/>
    <lineage>
        <taxon>Bacteria</taxon>
        <taxon>Katanobacteria</taxon>
    </lineage>
</organism>
<evidence type="ECO:0000256" key="1">
    <source>
        <dbReference type="ARBA" id="ARBA00004236"/>
    </source>
</evidence>
<keyword evidence="5 8" id="KW-0812">Transmembrane</keyword>
<comment type="subcellular location">
    <subcellularLocation>
        <location evidence="1">Cell membrane</location>
    </subcellularLocation>
</comment>
<evidence type="ECO:0000256" key="4">
    <source>
        <dbReference type="ARBA" id="ARBA00022679"/>
    </source>
</evidence>
<evidence type="ECO:0000313" key="11">
    <source>
        <dbReference type="Proteomes" id="UP000176444"/>
    </source>
</evidence>
<reference evidence="10 11" key="1">
    <citation type="journal article" date="2016" name="Nat. Commun.">
        <title>Thousands of microbial genomes shed light on interconnected biogeochemical processes in an aquifer system.</title>
        <authorList>
            <person name="Anantharaman K."/>
            <person name="Brown C.T."/>
            <person name="Hug L.A."/>
            <person name="Sharon I."/>
            <person name="Castelle C.J."/>
            <person name="Probst A.J."/>
            <person name="Thomas B.C."/>
            <person name="Singh A."/>
            <person name="Wilkins M.J."/>
            <person name="Karaoz U."/>
            <person name="Brodie E.L."/>
            <person name="Williams K.H."/>
            <person name="Hubbard S.S."/>
            <person name="Banfield J.F."/>
        </authorList>
    </citation>
    <scope>NUCLEOTIDE SEQUENCE [LARGE SCALE GENOMIC DNA]</scope>
</reference>
<feature type="transmembrane region" description="Helical" evidence="8">
    <location>
        <begin position="12"/>
        <end position="36"/>
    </location>
</feature>
<evidence type="ECO:0000256" key="6">
    <source>
        <dbReference type="ARBA" id="ARBA00022989"/>
    </source>
</evidence>
<evidence type="ECO:0000256" key="8">
    <source>
        <dbReference type="SAM" id="Phobius"/>
    </source>
</evidence>
<comment type="caution">
    <text evidence="10">The sequence shown here is derived from an EMBL/GenBank/DDBJ whole genome shotgun (WGS) entry which is preliminary data.</text>
</comment>
<comment type="similarity">
    <text evidence="2">Belongs to the bacterial sugar transferase family.</text>
</comment>
<keyword evidence="7 8" id="KW-0472">Membrane</keyword>
<evidence type="ECO:0000256" key="5">
    <source>
        <dbReference type="ARBA" id="ARBA00022692"/>
    </source>
</evidence>
<dbReference type="PANTHER" id="PTHR30576">
    <property type="entry name" value="COLANIC BIOSYNTHESIS UDP-GLUCOSE LIPID CARRIER TRANSFERASE"/>
    <property type="match status" value="1"/>
</dbReference>
<feature type="domain" description="Bacterial sugar transferase" evidence="9">
    <location>
        <begin position="8"/>
        <end position="203"/>
    </location>
</feature>
<dbReference type="PANTHER" id="PTHR30576:SF4">
    <property type="entry name" value="UNDECAPRENYL-PHOSPHATE GALACTOSE PHOSPHOTRANSFERASE"/>
    <property type="match status" value="1"/>
</dbReference>
<dbReference type="EMBL" id="MEUX01000006">
    <property type="protein sequence ID" value="OGC47951.1"/>
    <property type="molecule type" value="Genomic_DNA"/>
</dbReference>
<proteinExistence type="inferred from homology"/>
<keyword evidence="6 8" id="KW-1133">Transmembrane helix</keyword>
<dbReference type="Pfam" id="PF02397">
    <property type="entry name" value="Bac_transf"/>
    <property type="match status" value="1"/>
</dbReference>
<evidence type="ECO:0000256" key="7">
    <source>
        <dbReference type="ARBA" id="ARBA00023136"/>
    </source>
</evidence>
<dbReference type="InterPro" id="IPR003362">
    <property type="entry name" value="Bact_transf"/>
</dbReference>
<name>A0A1F4USK3_UNCKA</name>
<evidence type="ECO:0000313" key="10">
    <source>
        <dbReference type="EMBL" id="OGC47951.1"/>
    </source>
</evidence>
<accession>A0A1F4USK3</accession>
<evidence type="ECO:0000256" key="2">
    <source>
        <dbReference type="ARBA" id="ARBA00006464"/>
    </source>
</evidence>
<dbReference type="GO" id="GO:0005886">
    <property type="term" value="C:plasma membrane"/>
    <property type="evidence" value="ECO:0007669"/>
    <property type="project" value="UniProtKB-SubCell"/>
</dbReference>
<evidence type="ECO:0000256" key="3">
    <source>
        <dbReference type="ARBA" id="ARBA00022475"/>
    </source>
</evidence>
<evidence type="ECO:0000259" key="9">
    <source>
        <dbReference type="Pfam" id="PF02397"/>
    </source>
</evidence>
<dbReference type="GO" id="GO:0016780">
    <property type="term" value="F:phosphotransferase activity, for other substituted phosphate groups"/>
    <property type="evidence" value="ECO:0007669"/>
    <property type="project" value="TreeGrafter"/>
</dbReference>
<sequence length="208" mass="24136">MISNLINRIVDLTLSIVFLIVFSPVFIVTAVAIWAYDGHFPLYHHKRVGLNGKKFEFWKFRSMVVNADDILFKNKELYKKMRSGKNKVEDDPRITPIGKFIRKYSIDEFPQVLNVLHSDMSFIGPRALRPDEFDEYKKRSRENEAKLKTMITVKPGITGLWQVSGRSDINFDQRIDLECNYAKKKSILLDIVILFKTPFAVIKGEGAY</sequence>
<keyword evidence="4" id="KW-0808">Transferase</keyword>
<dbReference type="Proteomes" id="UP000176444">
    <property type="component" value="Unassembled WGS sequence"/>
</dbReference>
<gene>
    <name evidence="10" type="ORF">A2713_02380</name>
</gene>